<dbReference type="EMBL" id="BJHX01000001">
    <property type="protein sequence ID" value="GDY65691.1"/>
    <property type="molecule type" value="Genomic_DNA"/>
</dbReference>
<evidence type="ECO:0000313" key="4">
    <source>
        <dbReference type="Proteomes" id="UP000299211"/>
    </source>
</evidence>
<name>A0A4D4LVR2_STRAX</name>
<evidence type="ECO:0000313" key="5">
    <source>
        <dbReference type="Proteomes" id="UP000302139"/>
    </source>
</evidence>
<keyword evidence="1" id="KW-0812">Transmembrane</keyword>
<dbReference type="STRING" id="33903.AQJ43_23660"/>
<gene>
    <name evidence="2" type="ORF">SAV14893_050840</name>
    <name evidence="3" type="ORF">SAV31267_035750</name>
</gene>
<evidence type="ECO:0000313" key="2">
    <source>
        <dbReference type="EMBL" id="GDY65691.1"/>
    </source>
</evidence>
<comment type="caution">
    <text evidence="2">The sequence shown here is derived from an EMBL/GenBank/DDBJ whole genome shotgun (WGS) entry which is preliminary data.</text>
</comment>
<dbReference type="GeneID" id="41542623"/>
<reference evidence="2 5" key="2">
    <citation type="submission" date="2019-04" db="EMBL/GenBank/DDBJ databases">
        <title>Draft genome sequences of Streptomyces avermitilis NBRC 14893.</title>
        <authorList>
            <person name="Komaki H."/>
            <person name="Tamura T."/>
            <person name="Hosoyama A."/>
        </authorList>
    </citation>
    <scope>NUCLEOTIDE SEQUENCE [LARGE SCALE GENOMIC DNA]</scope>
    <source>
        <strain evidence="2 5">NBRC 14893</strain>
    </source>
</reference>
<evidence type="ECO:0000256" key="1">
    <source>
        <dbReference type="SAM" id="Phobius"/>
    </source>
</evidence>
<sequence length="130" mass="14454">MTDKIPDPPNYPPYSAGCAPTEVHVHLTTEQPEESRWDFRWLQLGRNTKCLLVSVITAPWWAGALRDVRTEQGQPGAWFMAGAALCAALWFDHIRQRFVTRVFVWTAALGAVGALPLLSAFVRMMTGSPA</sequence>
<protein>
    <submittedName>
        <fullName evidence="2">Uncharacterized protein</fullName>
    </submittedName>
</protein>
<feature type="transmembrane region" description="Helical" evidence="1">
    <location>
        <begin position="103"/>
        <end position="122"/>
    </location>
</feature>
<accession>A0A4D4LVR2</accession>
<dbReference type="AlphaFoldDB" id="A0A4D4LVR2"/>
<dbReference type="Proteomes" id="UP000299211">
    <property type="component" value="Unassembled WGS sequence"/>
</dbReference>
<keyword evidence="1" id="KW-1133">Transmembrane helix</keyword>
<dbReference type="Proteomes" id="UP000302139">
    <property type="component" value="Unassembled WGS sequence"/>
</dbReference>
<evidence type="ECO:0000313" key="3">
    <source>
        <dbReference type="EMBL" id="GDY74090.1"/>
    </source>
</evidence>
<dbReference type="EMBL" id="BJHY01000001">
    <property type="protein sequence ID" value="GDY74090.1"/>
    <property type="molecule type" value="Genomic_DNA"/>
</dbReference>
<dbReference type="RefSeq" id="WP_010986934.1">
    <property type="nucleotide sequence ID" value="NZ_BAABTN010000049.1"/>
</dbReference>
<keyword evidence="1" id="KW-0472">Membrane</keyword>
<organism evidence="2 5">
    <name type="scientific">Streptomyces avermitilis</name>
    <dbReference type="NCBI Taxonomy" id="33903"/>
    <lineage>
        <taxon>Bacteria</taxon>
        <taxon>Bacillati</taxon>
        <taxon>Actinomycetota</taxon>
        <taxon>Actinomycetes</taxon>
        <taxon>Kitasatosporales</taxon>
        <taxon>Streptomycetaceae</taxon>
        <taxon>Streptomyces</taxon>
    </lineage>
</organism>
<proteinExistence type="predicted"/>
<reference evidence="3 4" key="1">
    <citation type="submission" date="2019-04" db="EMBL/GenBank/DDBJ databases">
        <title>Draft genome sequences of Streptomyces avermitilis ATCC 31267.</title>
        <authorList>
            <person name="Komaki H."/>
            <person name="Tamura T."/>
            <person name="Hosoyama A."/>
        </authorList>
    </citation>
    <scope>NUCLEOTIDE SEQUENCE [LARGE SCALE GENOMIC DNA]</scope>
    <source>
        <strain evidence="3 4">ATCC 31267</strain>
    </source>
</reference>